<dbReference type="PANTHER" id="PTHR33594">
    <property type="entry name" value="SUPERFAMILY HYDROLASE, PUTATIVE (AFU_ORTHOLOGUE AFUA_1G03035)-RELATED"/>
    <property type="match status" value="1"/>
</dbReference>
<dbReference type="Gene3D" id="1.10.472.50">
    <property type="entry name" value="HD-domain/PDEase-like"/>
    <property type="match status" value="1"/>
</dbReference>
<proteinExistence type="predicted"/>
<dbReference type="OrthoDB" id="16547at2759"/>
<dbReference type="AlphaFoldDB" id="A0A6A6V851"/>
<sequence>MTLLLLPTLSICSFLNSPRDISSALLDFPILDTDRGLAEQVNLRVRKYMTKYDNSHDYEHIQRVVANAARIWHSDPSFNNDMDPLVVFLGCMVHDVGDHKYLKPWQNGEQIKERLLVKCGATKELARKVQVVATHVSYTFEKNNPAAVLSVLRQYPELAIVQDADRLDALGPVGQARCFTFHGASPRFRNKTIHAAVQHMWEKLYQLPSLMKTSYGRTKAERLWKWNVEFQKAWERQMDVSNVLRK</sequence>
<keyword evidence="3" id="KW-1185">Reference proteome</keyword>
<dbReference type="Gene3D" id="1.20.58.1910">
    <property type="match status" value="1"/>
</dbReference>
<dbReference type="PANTHER" id="PTHR33594:SF1">
    <property type="entry name" value="HD_PDEASE DOMAIN-CONTAINING PROTEIN"/>
    <property type="match status" value="1"/>
</dbReference>
<dbReference type="SUPFAM" id="SSF109604">
    <property type="entry name" value="HD-domain/PDEase-like"/>
    <property type="match status" value="1"/>
</dbReference>
<reference evidence="2" key="1">
    <citation type="journal article" date="2020" name="Stud. Mycol.">
        <title>101 Dothideomycetes genomes: a test case for predicting lifestyles and emergence of pathogens.</title>
        <authorList>
            <person name="Haridas S."/>
            <person name="Albert R."/>
            <person name="Binder M."/>
            <person name="Bloem J."/>
            <person name="Labutti K."/>
            <person name="Salamov A."/>
            <person name="Andreopoulos B."/>
            <person name="Baker S."/>
            <person name="Barry K."/>
            <person name="Bills G."/>
            <person name="Bluhm B."/>
            <person name="Cannon C."/>
            <person name="Castanera R."/>
            <person name="Culley D."/>
            <person name="Daum C."/>
            <person name="Ezra D."/>
            <person name="Gonzalez J."/>
            <person name="Henrissat B."/>
            <person name="Kuo A."/>
            <person name="Liang C."/>
            <person name="Lipzen A."/>
            <person name="Lutzoni F."/>
            <person name="Magnuson J."/>
            <person name="Mondo S."/>
            <person name="Nolan M."/>
            <person name="Ohm R."/>
            <person name="Pangilinan J."/>
            <person name="Park H.-J."/>
            <person name="Ramirez L."/>
            <person name="Alfaro M."/>
            <person name="Sun H."/>
            <person name="Tritt A."/>
            <person name="Yoshinaga Y."/>
            <person name="Zwiers L.-H."/>
            <person name="Turgeon B."/>
            <person name="Goodwin S."/>
            <person name="Spatafora J."/>
            <person name="Crous P."/>
            <person name="Grigoriev I."/>
        </authorList>
    </citation>
    <scope>NUCLEOTIDE SEQUENCE</scope>
    <source>
        <strain evidence="2">CBS 119925</strain>
    </source>
</reference>
<feature type="domain" description="HD/PDEase" evidence="1">
    <location>
        <begin position="53"/>
        <end position="179"/>
    </location>
</feature>
<organism evidence="2 3">
    <name type="scientific">Sporormia fimetaria CBS 119925</name>
    <dbReference type="NCBI Taxonomy" id="1340428"/>
    <lineage>
        <taxon>Eukaryota</taxon>
        <taxon>Fungi</taxon>
        <taxon>Dikarya</taxon>
        <taxon>Ascomycota</taxon>
        <taxon>Pezizomycotina</taxon>
        <taxon>Dothideomycetes</taxon>
        <taxon>Pleosporomycetidae</taxon>
        <taxon>Pleosporales</taxon>
        <taxon>Sporormiaceae</taxon>
        <taxon>Sporormia</taxon>
    </lineage>
</organism>
<dbReference type="Proteomes" id="UP000799440">
    <property type="component" value="Unassembled WGS sequence"/>
</dbReference>
<name>A0A6A6V851_9PLEO</name>
<accession>A0A6A6V851</accession>
<evidence type="ECO:0000313" key="3">
    <source>
        <dbReference type="Proteomes" id="UP000799440"/>
    </source>
</evidence>
<dbReference type="CDD" id="cd00077">
    <property type="entry name" value="HDc"/>
    <property type="match status" value="1"/>
</dbReference>
<dbReference type="SMART" id="SM00471">
    <property type="entry name" value="HDc"/>
    <property type="match status" value="1"/>
</dbReference>
<evidence type="ECO:0000259" key="1">
    <source>
        <dbReference type="SMART" id="SM00471"/>
    </source>
</evidence>
<gene>
    <name evidence="2" type="ORF">M011DRAFT_78817</name>
</gene>
<dbReference type="EMBL" id="MU006576">
    <property type="protein sequence ID" value="KAF2746788.1"/>
    <property type="molecule type" value="Genomic_DNA"/>
</dbReference>
<dbReference type="InterPro" id="IPR003607">
    <property type="entry name" value="HD/PDEase_dom"/>
</dbReference>
<protein>
    <recommendedName>
        <fullName evidence="1">HD/PDEase domain-containing protein</fullName>
    </recommendedName>
</protein>
<evidence type="ECO:0000313" key="2">
    <source>
        <dbReference type="EMBL" id="KAF2746788.1"/>
    </source>
</evidence>